<proteinExistence type="predicted"/>
<reference evidence="4" key="1">
    <citation type="journal article" date="2010" name="Nature">
        <title>The Amphimedon queenslandica genome and the evolution of animal complexity.</title>
        <authorList>
            <person name="Srivastava M."/>
            <person name="Simakov O."/>
            <person name="Chapman J."/>
            <person name="Fahey B."/>
            <person name="Gauthier M.E."/>
            <person name="Mitros T."/>
            <person name="Richards G.S."/>
            <person name="Conaco C."/>
            <person name="Dacre M."/>
            <person name="Hellsten U."/>
            <person name="Larroux C."/>
            <person name="Putnam N.H."/>
            <person name="Stanke M."/>
            <person name="Adamska M."/>
            <person name="Darling A."/>
            <person name="Degnan S.M."/>
            <person name="Oakley T.H."/>
            <person name="Plachetzki D.C."/>
            <person name="Zhai Y."/>
            <person name="Adamski M."/>
            <person name="Calcino A."/>
            <person name="Cummins S.F."/>
            <person name="Goodstein D.M."/>
            <person name="Harris C."/>
            <person name="Jackson D.J."/>
            <person name="Leys S.P."/>
            <person name="Shu S."/>
            <person name="Woodcroft B.J."/>
            <person name="Vervoort M."/>
            <person name="Kosik K.S."/>
            <person name="Manning G."/>
            <person name="Degnan B.M."/>
            <person name="Rokhsar D.S."/>
        </authorList>
    </citation>
    <scope>NUCLEOTIDE SEQUENCE [LARGE SCALE GENOMIC DNA]</scope>
</reference>
<dbReference type="InterPro" id="IPR023394">
    <property type="entry name" value="Sec7_C_sf"/>
</dbReference>
<feature type="compositionally biased region" description="Low complexity" evidence="1">
    <location>
        <begin position="442"/>
        <end position="456"/>
    </location>
</feature>
<dbReference type="PANTHER" id="PTHR10663">
    <property type="entry name" value="GUANYL-NUCLEOTIDE EXCHANGE FACTOR"/>
    <property type="match status" value="1"/>
</dbReference>
<dbReference type="Gene3D" id="1.20.5.4090">
    <property type="match status" value="1"/>
</dbReference>
<evidence type="ECO:0000313" key="4">
    <source>
        <dbReference type="Proteomes" id="UP000007879"/>
    </source>
</evidence>
<feature type="region of interest" description="Disordered" evidence="1">
    <location>
        <begin position="294"/>
        <end position="329"/>
    </location>
</feature>
<protein>
    <recommendedName>
        <fullName evidence="2">SEC7 domain-containing protein</fullName>
    </recommendedName>
</protein>
<feature type="region of interest" description="Disordered" evidence="1">
    <location>
        <begin position="65"/>
        <end position="244"/>
    </location>
</feature>
<feature type="compositionally biased region" description="Polar residues" evidence="1">
    <location>
        <begin position="421"/>
        <end position="432"/>
    </location>
</feature>
<dbReference type="KEGG" id="aqu:105312754"/>
<dbReference type="GO" id="GO:0005085">
    <property type="term" value="F:guanyl-nucleotide exchange factor activity"/>
    <property type="evidence" value="ECO:0007669"/>
    <property type="project" value="InterPro"/>
</dbReference>
<dbReference type="GO" id="GO:0032012">
    <property type="term" value="P:regulation of ARF protein signal transduction"/>
    <property type="evidence" value="ECO:0007669"/>
    <property type="project" value="InterPro"/>
</dbReference>
<accession>A0A1X7UVX4</accession>
<gene>
    <name evidence="3" type="primary">105312754</name>
</gene>
<feature type="region of interest" description="Disordered" evidence="1">
    <location>
        <begin position="421"/>
        <end position="471"/>
    </location>
</feature>
<dbReference type="InterPro" id="IPR000904">
    <property type="entry name" value="Sec7_dom"/>
</dbReference>
<dbReference type="Gene3D" id="1.10.1000.11">
    <property type="entry name" value="Arf Nucleotide-binding Site Opener,domain 2"/>
    <property type="match status" value="1"/>
</dbReference>
<dbReference type="PROSITE" id="PS50190">
    <property type="entry name" value="SEC7"/>
    <property type="match status" value="1"/>
</dbReference>
<organism evidence="3">
    <name type="scientific">Amphimedon queenslandica</name>
    <name type="common">Sponge</name>
    <dbReference type="NCBI Taxonomy" id="400682"/>
    <lineage>
        <taxon>Eukaryota</taxon>
        <taxon>Metazoa</taxon>
        <taxon>Porifera</taxon>
        <taxon>Demospongiae</taxon>
        <taxon>Heteroscleromorpha</taxon>
        <taxon>Haplosclerida</taxon>
        <taxon>Niphatidae</taxon>
        <taxon>Amphimedon</taxon>
    </lineage>
</organism>
<dbReference type="eggNOG" id="KOG0931">
    <property type="taxonomic scope" value="Eukaryota"/>
</dbReference>
<dbReference type="EnsemblMetazoa" id="XM_011405640.2">
    <property type="protein sequence ID" value="XP_011403942.1"/>
    <property type="gene ID" value="LOC105312754"/>
</dbReference>
<dbReference type="Gene3D" id="1.10.220.20">
    <property type="match status" value="1"/>
</dbReference>
<keyword evidence="4" id="KW-1185">Reference proteome</keyword>
<dbReference type="PANTHER" id="PTHR10663:SF402">
    <property type="entry name" value="MIP16918P"/>
    <property type="match status" value="1"/>
</dbReference>
<dbReference type="InParanoid" id="A0A1X7UVX4"/>
<dbReference type="AlphaFoldDB" id="A0A1X7UVX4"/>
<dbReference type="Proteomes" id="UP000007879">
    <property type="component" value="Unassembled WGS sequence"/>
</dbReference>
<reference evidence="3" key="2">
    <citation type="submission" date="2017-05" db="UniProtKB">
        <authorList>
            <consortium name="EnsemblMetazoa"/>
        </authorList>
    </citation>
    <scope>IDENTIFICATION</scope>
</reference>
<evidence type="ECO:0000259" key="2">
    <source>
        <dbReference type="PROSITE" id="PS50190"/>
    </source>
</evidence>
<feature type="compositionally biased region" description="Low complexity" evidence="1">
    <location>
        <begin position="82"/>
        <end position="92"/>
    </location>
</feature>
<name>A0A1X7UVX4_AMPQE</name>
<dbReference type="SUPFAM" id="SSF48425">
    <property type="entry name" value="Sec7 domain"/>
    <property type="match status" value="1"/>
</dbReference>
<sequence length="666" mass="75154">MSSSSSPGEGYEKALGLLQQLQNTIETQQKDISRLQSRVKSLRGQNDELRRERDELRESLADKMNKIAELSRKTSSMKGRASLPSLQNSSNSPPVPREPDFRFSGDYAEPIPLVTVEGCQVEEEGALEQGKVTLRRSRSRGDSEIRKGVYLPSTPPIVPRQSRRESKKEREETNTEQEEQEEDQDSSEEEEEEEVSITPVPQHLLDSERFNNSSDMSTDLSSNEGSITSMDDCRSPASSVTASPTHDSINFVFMQTPTDSRGFPQFGSEEEDHPITASMPPMRSRLATVAHVAQRRKKTTDDKVTKSTSLHRQNSFPRRGRKLSENEDSFQLSPDMELKIQQLIQEGLGKKYGGLDRANRAAGVIQKAYRKHKIDLHFKMLRKMQQDQAGGIRERRRTMSVRHRATSILKNKLSATKMTQVRENMSGLSPSISRRELRKKPSPSSSTIAESSSSSSLKADEGEDETPPSIFEGLSSTTLRELFPPGPPRQLSKSALERKKNIGTNIFNRKPVKGIQYLVYHGVLKDDPSDVANYMKDQYGLSKERIGEFVGEIRYDFNMLVLECLVQLIDLSGKSIDEALRSFQLLFRMPGEAQKIDKVMQVFAGEYYHSNKDGGIIKSEDAAYVLSFAIMMLHTDLHNPSVKRHMSKNDWIKMNRGKVKMDGILS</sequence>
<dbReference type="STRING" id="400682.A0A1X7UVX4"/>
<dbReference type="EnsemblMetazoa" id="Aqu2.1.31928_001">
    <property type="protein sequence ID" value="Aqu2.1.31928_001"/>
    <property type="gene ID" value="Aqu2.1.31928"/>
</dbReference>
<feature type="domain" description="SEC7" evidence="2">
    <location>
        <begin position="503"/>
        <end position="657"/>
    </location>
</feature>
<evidence type="ECO:0000256" key="1">
    <source>
        <dbReference type="SAM" id="MobiDB-lite"/>
    </source>
</evidence>
<feature type="compositionally biased region" description="Polar residues" evidence="1">
    <location>
        <begin position="210"/>
        <end position="229"/>
    </location>
</feature>
<dbReference type="CDD" id="cd00171">
    <property type="entry name" value="Sec7"/>
    <property type="match status" value="1"/>
</dbReference>
<feature type="compositionally biased region" description="Acidic residues" evidence="1">
    <location>
        <begin position="174"/>
        <end position="195"/>
    </location>
</feature>
<dbReference type="OrthoDB" id="430364at2759"/>
<dbReference type="SMART" id="SM00222">
    <property type="entry name" value="Sec7"/>
    <property type="match status" value="1"/>
</dbReference>
<feature type="compositionally biased region" description="Basic and acidic residues" evidence="1">
    <location>
        <begin position="162"/>
        <end position="173"/>
    </location>
</feature>
<dbReference type="InterPro" id="IPR035999">
    <property type="entry name" value="Sec7_dom_sf"/>
</dbReference>
<evidence type="ECO:0000313" key="3">
    <source>
        <dbReference type="EnsemblMetazoa" id="Aqu2.1.31928_001"/>
    </source>
</evidence>
<feature type="region of interest" description="Disordered" evidence="1">
    <location>
        <begin position="32"/>
        <end position="52"/>
    </location>
</feature>
<dbReference type="Pfam" id="PF01369">
    <property type="entry name" value="Sec7"/>
    <property type="match status" value="1"/>
</dbReference>